<keyword evidence="4" id="KW-1185">Reference proteome</keyword>
<proteinExistence type="predicted"/>
<dbReference type="AlphaFoldDB" id="A0A0B1TW63"/>
<evidence type="ECO:0000259" key="2">
    <source>
        <dbReference type="Pfam" id="PF12325"/>
    </source>
</evidence>
<accession>A0A0B1TW63</accession>
<evidence type="ECO:0000256" key="1">
    <source>
        <dbReference type="SAM" id="Coils"/>
    </source>
</evidence>
<organism evidence="3 4">
    <name type="scientific">Oesophagostomum dentatum</name>
    <name type="common">Nodular worm</name>
    <dbReference type="NCBI Taxonomy" id="61180"/>
    <lineage>
        <taxon>Eukaryota</taxon>
        <taxon>Metazoa</taxon>
        <taxon>Ecdysozoa</taxon>
        <taxon>Nematoda</taxon>
        <taxon>Chromadorea</taxon>
        <taxon>Rhabditida</taxon>
        <taxon>Rhabditina</taxon>
        <taxon>Rhabditomorpha</taxon>
        <taxon>Strongyloidea</taxon>
        <taxon>Strongylidae</taxon>
        <taxon>Oesophagostomum</taxon>
    </lineage>
</organism>
<feature type="domain" description="TATA element modulatory factor 1 TATA binding" evidence="2">
    <location>
        <begin position="87"/>
        <end position="146"/>
    </location>
</feature>
<evidence type="ECO:0000313" key="3">
    <source>
        <dbReference type="EMBL" id="KHJ99660.1"/>
    </source>
</evidence>
<feature type="coiled-coil region" evidence="1">
    <location>
        <begin position="85"/>
        <end position="119"/>
    </location>
</feature>
<dbReference type="OrthoDB" id="74178at2759"/>
<evidence type="ECO:0000313" key="4">
    <source>
        <dbReference type="Proteomes" id="UP000053660"/>
    </source>
</evidence>
<dbReference type="Proteomes" id="UP000053660">
    <property type="component" value="Unassembled WGS sequence"/>
</dbReference>
<dbReference type="InterPro" id="IPR022091">
    <property type="entry name" value="TMF_TATA-bd"/>
</dbReference>
<keyword evidence="1" id="KW-0175">Coiled coil</keyword>
<gene>
    <name evidence="3" type="ORF">OESDEN_00342</name>
</gene>
<dbReference type="Pfam" id="PF12325">
    <property type="entry name" value="TMF_TATA_bd"/>
    <property type="match status" value="1"/>
</dbReference>
<reference evidence="3 4" key="1">
    <citation type="submission" date="2014-03" db="EMBL/GenBank/DDBJ databases">
        <title>Draft genome of the hookworm Oesophagostomum dentatum.</title>
        <authorList>
            <person name="Mitreva M."/>
        </authorList>
    </citation>
    <scope>NUCLEOTIDE SEQUENCE [LARGE SCALE GENOMIC DNA]</scope>
    <source>
        <strain evidence="3 4">OD-Hann</strain>
    </source>
</reference>
<sequence>MALRPINENESLKTSLLEARQRAESFSAAEASNQVQPCEDFTSAESTELGEFGINTSQIAPFSFAPPSGLLNAQHEMSAKKLDFLEQEAMRCVQLEEQVRQLEKSLQILTTQYNELLEVDGERLERIEELEHDVIDLRQLIKDQVSVLPDPITLATFCREHVSHKFYVIAA</sequence>
<name>A0A0B1TW63_OESDE</name>
<dbReference type="EMBL" id="KN549210">
    <property type="protein sequence ID" value="KHJ99660.1"/>
    <property type="molecule type" value="Genomic_DNA"/>
</dbReference>
<protein>
    <recommendedName>
        <fullName evidence="2">TATA element modulatory factor 1 TATA binding domain-containing protein</fullName>
    </recommendedName>
</protein>